<keyword evidence="4" id="KW-1185">Reference proteome</keyword>
<evidence type="ECO:0000256" key="1">
    <source>
        <dbReference type="ARBA" id="ARBA00022801"/>
    </source>
</evidence>
<evidence type="ECO:0000259" key="2">
    <source>
        <dbReference type="Pfam" id="PF20434"/>
    </source>
</evidence>
<dbReference type="InterPro" id="IPR029058">
    <property type="entry name" value="AB_hydrolase_fold"/>
</dbReference>
<dbReference type="EMBL" id="JAJKFW010000063">
    <property type="protein sequence ID" value="MCC9645150.1"/>
    <property type="molecule type" value="Genomic_DNA"/>
</dbReference>
<proteinExistence type="predicted"/>
<reference evidence="3" key="1">
    <citation type="submission" date="2021-11" db="EMBL/GenBank/DDBJ databases">
        <title>Genome sequence.</title>
        <authorList>
            <person name="Sun Q."/>
        </authorList>
    </citation>
    <scope>NUCLEOTIDE SEQUENCE</scope>
    <source>
        <strain evidence="3">JC740</strain>
    </source>
</reference>
<organism evidence="3 4">
    <name type="scientific">Rhodopirellula halodulae</name>
    <dbReference type="NCBI Taxonomy" id="2894198"/>
    <lineage>
        <taxon>Bacteria</taxon>
        <taxon>Pseudomonadati</taxon>
        <taxon>Planctomycetota</taxon>
        <taxon>Planctomycetia</taxon>
        <taxon>Pirellulales</taxon>
        <taxon>Pirellulaceae</taxon>
        <taxon>Rhodopirellula</taxon>
    </lineage>
</organism>
<dbReference type="PANTHER" id="PTHR48081:SF6">
    <property type="entry name" value="PEPTIDASE S9 PROLYL OLIGOPEPTIDASE CATALYTIC DOMAIN-CONTAINING PROTEIN"/>
    <property type="match status" value="1"/>
</dbReference>
<dbReference type="Proteomes" id="UP001430306">
    <property type="component" value="Unassembled WGS sequence"/>
</dbReference>
<dbReference type="SUPFAM" id="SSF53474">
    <property type="entry name" value="alpha/beta-Hydrolases"/>
    <property type="match status" value="1"/>
</dbReference>
<accession>A0ABS8NNT1</accession>
<name>A0ABS8NNT1_9BACT</name>
<evidence type="ECO:0000313" key="4">
    <source>
        <dbReference type="Proteomes" id="UP001430306"/>
    </source>
</evidence>
<dbReference type="Gene3D" id="3.40.50.1820">
    <property type="entry name" value="alpha/beta hydrolase"/>
    <property type="match status" value="1"/>
</dbReference>
<dbReference type="Pfam" id="PF20434">
    <property type="entry name" value="BD-FAE"/>
    <property type="match status" value="1"/>
</dbReference>
<dbReference type="InterPro" id="IPR050300">
    <property type="entry name" value="GDXG_lipolytic_enzyme"/>
</dbReference>
<sequence length="326" mass="36117">MPFNPTQRAELQFFFDEATTSAGSSFPVSSRNCLGFIRHWFCSMTLLFVSGLAGQVLAVEPAHEAEHIALWKDGAPGSVDRMNEAPIWEGANLTNVHHPTITPYVPAPEKSTGTAVLICPGGGHKKLCLGHEGDSLAKWFAERGIAAFVLRYRLCREPNSPYTLEGHAMDDTRRAIRMIRSRAEEWNLKTDRIGILGFSAGGELAAYSAMNPQDGNAQSADPIEQVSSRPDFHALIYPGKSATFEVHEGMSPAFVAFGYHDREDIAVGMAHVYLKYKAANVPCEMHVYSEAGHGFGFREDRNKAALKWPERLEDWLIDRKLLTPVE</sequence>
<protein>
    <submittedName>
        <fullName evidence="3">Alpha/beta hydrolase</fullName>
    </submittedName>
</protein>
<feature type="domain" description="BD-FAE-like" evidence="2">
    <location>
        <begin position="104"/>
        <end position="215"/>
    </location>
</feature>
<dbReference type="PANTHER" id="PTHR48081">
    <property type="entry name" value="AB HYDROLASE SUPERFAMILY PROTEIN C4A8.06C"/>
    <property type="match status" value="1"/>
</dbReference>
<dbReference type="GO" id="GO:0016787">
    <property type="term" value="F:hydrolase activity"/>
    <property type="evidence" value="ECO:0007669"/>
    <property type="project" value="UniProtKB-KW"/>
</dbReference>
<gene>
    <name evidence="3" type="ORF">LOC71_22960</name>
</gene>
<evidence type="ECO:0000313" key="3">
    <source>
        <dbReference type="EMBL" id="MCC9645150.1"/>
    </source>
</evidence>
<dbReference type="InterPro" id="IPR049492">
    <property type="entry name" value="BD-FAE-like_dom"/>
</dbReference>
<comment type="caution">
    <text evidence="3">The sequence shown here is derived from an EMBL/GenBank/DDBJ whole genome shotgun (WGS) entry which is preliminary data.</text>
</comment>
<keyword evidence="1 3" id="KW-0378">Hydrolase</keyword>
<dbReference type="RefSeq" id="WP_230276787.1">
    <property type="nucleotide sequence ID" value="NZ_JAJKFW010000063.1"/>
</dbReference>